<keyword evidence="3" id="KW-0804">Transcription</keyword>
<keyword evidence="1" id="KW-0805">Transcription regulation</keyword>
<dbReference type="Gene3D" id="1.10.357.10">
    <property type="entry name" value="Tetracycline Repressor, domain 2"/>
    <property type="match status" value="1"/>
</dbReference>
<dbReference type="Proteomes" id="UP001589733">
    <property type="component" value="Unassembled WGS sequence"/>
</dbReference>
<dbReference type="SUPFAM" id="SSF46689">
    <property type="entry name" value="Homeodomain-like"/>
    <property type="match status" value="1"/>
</dbReference>
<evidence type="ECO:0000256" key="3">
    <source>
        <dbReference type="ARBA" id="ARBA00023163"/>
    </source>
</evidence>
<dbReference type="InterPro" id="IPR036271">
    <property type="entry name" value="Tet_transcr_reg_TetR-rel_C_sf"/>
</dbReference>
<reference evidence="6 7" key="1">
    <citation type="submission" date="2024-09" db="EMBL/GenBank/DDBJ databases">
        <authorList>
            <person name="Sun Q."/>
            <person name="Mori K."/>
        </authorList>
    </citation>
    <scope>NUCLEOTIDE SEQUENCE [LARGE SCALE GENOMIC DNA]</scope>
    <source>
        <strain evidence="6 7">JCM 13503</strain>
    </source>
</reference>
<evidence type="ECO:0000313" key="6">
    <source>
        <dbReference type="EMBL" id="MFB9994781.1"/>
    </source>
</evidence>
<comment type="caution">
    <text evidence="6">The sequence shown here is derived from an EMBL/GenBank/DDBJ whole genome shotgun (WGS) entry which is preliminary data.</text>
</comment>
<dbReference type="PROSITE" id="PS50977">
    <property type="entry name" value="HTH_TETR_2"/>
    <property type="match status" value="1"/>
</dbReference>
<sequence>MKQTPPLSSPPLKSGARDRILEAARTLFYRRGVNNVGIDEVIRESGVAKATLYHHFSGKDDLILEFMRQGDTYWLDWLKNRTQEKAADPRGQLLALFDTLAEWFALPGFRGCLLTNVSVALAEPEHAAHELLREHKTKVQHHLRGLAAQAGAAHPEQLSRQLMLLLEGATAQARTYADPGVAEEAKNMARLLLQLSVAEDAQRKSSDGTDSEEAEQ</sequence>
<dbReference type="Pfam" id="PF00440">
    <property type="entry name" value="TetR_N"/>
    <property type="match status" value="1"/>
</dbReference>
<feature type="domain" description="HTH tetR-type" evidence="5">
    <location>
        <begin position="14"/>
        <end position="74"/>
    </location>
</feature>
<dbReference type="InterPro" id="IPR009057">
    <property type="entry name" value="Homeodomain-like_sf"/>
</dbReference>
<name>A0ABV6B7B1_9DEIO</name>
<keyword evidence="2 4" id="KW-0238">DNA-binding</keyword>
<evidence type="ECO:0000259" key="5">
    <source>
        <dbReference type="PROSITE" id="PS50977"/>
    </source>
</evidence>
<dbReference type="InterPro" id="IPR001647">
    <property type="entry name" value="HTH_TetR"/>
</dbReference>
<dbReference type="PANTHER" id="PTHR47506:SF1">
    <property type="entry name" value="HTH-TYPE TRANSCRIPTIONAL REGULATOR YJDC"/>
    <property type="match status" value="1"/>
</dbReference>
<dbReference type="PRINTS" id="PR00455">
    <property type="entry name" value="HTHTETR"/>
</dbReference>
<gene>
    <name evidence="6" type="ORF">ACFFLM_22765</name>
</gene>
<protein>
    <submittedName>
        <fullName evidence="6">TetR/AcrR family transcriptional regulator</fullName>
    </submittedName>
</protein>
<dbReference type="Pfam" id="PF16925">
    <property type="entry name" value="TetR_C_13"/>
    <property type="match status" value="1"/>
</dbReference>
<dbReference type="SUPFAM" id="SSF48498">
    <property type="entry name" value="Tetracyclin repressor-like, C-terminal domain"/>
    <property type="match status" value="1"/>
</dbReference>
<accession>A0ABV6B7B1</accession>
<evidence type="ECO:0000256" key="1">
    <source>
        <dbReference type="ARBA" id="ARBA00023015"/>
    </source>
</evidence>
<dbReference type="PANTHER" id="PTHR47506">
    <property type="entry name" value="TRANSCRIPTIONAL REGULATORY PROTEIN"/>
    <property type="match status" value="1"/>
</dbReference>
<dbReference type="RefSeq" id="WP_380016069.1">
    <property type="nucleotide sequence ID" value="NZ_JBHLYR010000065.1"/>
</dbReference>
<dbReference type="InterPro" id="IPR011075">
    <property type="entry name" value="TetR_C"/>
</dbReference>
<keyword evidence="7" id="KW-1185">Reference proteome</keyword>
<feature type="DNA-binding region" description="H-T-H motif" evidence="4">
    <location>
        <begin position="37"/>
        <end position="56"/>
    </location>
</feature>
<evidence type="ECO:0000313" key="7">
    <source>
        <dbReference type="Proteomes" id="UP001589733"/>
    </source>
</evidence>
<dbReference type="EMBL" id="JBHLYR010000065">
    <property type="protein sequence ID" value="MFB9994781.1"/>
    <property type="molecule type" value="Genomic_DNA"/>
</dbReference>
<proteinExistence type="predicted"/>
<evidence type="ECO:0000256" key="2">
    <source>
        <dbReference type="ARBA" id="ARBA00023125"/>
    </source>
</evidence>
<evidence type="ECO:0000256" key="4">
    <source>
        <dbReference type="PROSITE-ProRule" id="PRU00335"/>
    </source>
</evidence>
<organism evidence="6 7">
    <name type="scientific">Deinococcus oregonensis</name>
    <dbReference type="NCBI Taxonomy" id="1805970"/>
    <lineage>
        <taxon>Bacteria</taxon>
        <taxon>Thermotogati</taxon>
        <taxon>Deinococcota</taxon>
        <taxon>Deinococci</taxon>
        <taxon>Deinococcales</taxon>
        <taxon>Deinococcaceae</taxon>
        <taxon>Deinococcus</taxon>
    </lineage>
</organism>